<evidence type="ECO:0000313" key="4">
    <source>
        <dbReference type="Proteomes" id="UP000184932"/>
    </source>
</evidence>
<dbReference type="AlphaFoldDB" id="A0A1N6ECW5"/>
<dbReference type="STRING" id="1217970.SAMN05444002_0608"/>
<feature type="region of interest" description="Disordered" evidence="1">
    <location>
        <begin position="108"/>
        <end position="135"/>
    </location>
</feature>
<sequence>MKHLAALTLASTLALAPAHAQEAEPRPRGDMGEGFNLVEEGMMLFFRGLAEEMEPALKDMAREMEPVMRDLAETLGPRMAELAEMIGEFDQYHPPEKLANGDILIRRKAPEEMEREAPVPRRTTPEIDPEGEIEL</sequence>
<evidence type="ECO:0000256" key="2">
    <source>
        <dbReference type="SAM" id="SignalP"/>
    </source>
</evidence>
<dbReference type="Proteomes" id="UP000184932">
    <property type="component" value="Unassembled WGS sequence"/>
</dbReference>
<feature type="signal peptide" evidence="2">
    <location>
        <begin position="1"/>
        <end position="20"/>
    </location>
</feature>
<protein>
    <recommendedName>
        <fullName evidence="5">AAA+ family ATPase</fullName>
    </recommendedName>
</protein>
<proteinExistence type="predicted"/>
<name>A0A1N6ECW5_9RHOB</name>
<dbReference type="RefSeq" id="WP_074254777.1">
    <property type="nucleotide sequence ID" value="NZ_FSRL01000001.1"/>
</dbReference>
<feature type="compositionally biased region" description="Basic and acidic residues" evidence="1">
    <location>
        <begin position="108"/>
        <end position="125"/>
    </location>
</feature>
<accession>A0A1N6ECW5</accession>
<keyword evidence="2" id="KW-0732">Signal</keyword>
<evidence type="ECO:0000313" key="3">
    <source>
        <dbReference type="EMBL" id="SIN80856.1"/>
    </source>
</evidence>
<feature type="chain" id="PRO_5012590974" description="AAA+ family ATPase" evidence="2">
    <location>
        <begin position="21"/>
        <end position="135"/>
    </location>
</feature>
<dbReference type="EMBL" id="FSRL01000001">
    <property type="protein sequence ID" value="SIN80856.1"/>
    <property type="molecule type" value="Genomic_DNA"/>
</dbReference>
<organism evidence="3 4">
    <name type="scientific">Vannielia litorea</name>
    <dbReference type="NCBI Taxonomy" id="1217970"/>
    <lineage>
        <taxon>Bacteria</taxon>
        <taxon>Pseudomonadati</taxon>
        <taxon>Pseudomonadota</taxon>
        <taxon>Alphaproteobacteria</taxon>
        <taxon>Rhodobacterales</taxon>
        <taxon>Paracoccaceae</taxon>
        <taxon>Vannielia</taxon>
    </lineage>
</organism>
<evidence type="ECO:0000256" key="1">
    <source>
        <dbReference type="SAM" id="MobiDB-lite"/>
    </source>
</evidence>
<keyword evidence="4" id="KW-1185">Reference proteome</keyword>
<evidence type="ECO:0008006" key="5">
    <source>
        <dbReference type="Google" id="ProtNLM"/>
    </source>
</evidence>
<reference evidence="4" key="1">
    <citation type="submission" date="2016-11" db="EMBL/GenBank/DDBJ databases">
        <authorList>
            <person name="Varghese N."/>
            <person name="Submissions S."/>
        </authorList>
    </citation>
    <scope>NUCLEOTIDE SEQUENCE [LARGE SCALE GENOMIC DNA]</scope>
    <source>
        <strain evidence="4">DSM 29440</strain>
    </source>
</reference>
<gene>
    <name evidence="3" type="ORF">SAMN05444002_0608</name>
</gene>
<dbReference type="OrthoDB" id="7308154at2"/>